<reference evidence="14 15" key="1">
    <citation type="submission" date="2019-02" db="EMBL/GenBank/DDBJ databases">
        <title>Deep-cultivation of Planctomycetes and their phenomic and genomic characterization uncovers novel biology.</title>
        <authorList>
            <person name="Wiegand S."/>
            <person name="Jogler M."/>
            <person name="Boedeker C."/>
            <person name="Pinto D."/>
            <person name="Vollmers J."/>
            <person name="Rivas-Marin E."/>
            <person name="Kohn T."/>
            <person name="Peeters S.H."/>
            <person name="Heuer A."/>
            <person name="Rast P."/>
            <person name="Oberbeckmann S."/>
            <person name="Bunk B."/>
            <person name="Jeske O."/>
            <person name="Meyerdierks A."/>
            <person name="Storesund J.E."/>
            <person name="Kallscheuer N."/>
            <person name="Luecker S."/>
            <person name="Lage O.M."/>
            <person name="Pohl T."/>
            <person name="Merkel B.J."/>
            <person name="Hornburger P."/>
            <person name="Mueller R.-W."/>
            <person name="Bruemmer F."/>
            <person name="Labrenz M."/>
            <person name="Spormann A.M."/>
            <person name="Op Den Camp H."/>
            <person name="Overmann J."/>
            <person name="Amann R."/>
            <person name="Jetten M.S.M."/>
            <person name="Mascher T."/>
            <person name="Medema M.H."/>
            <person name="Devos D.P."/>
            <person name="Kaster A.-K."/>
            <person name="Ovreas L."/>
            <person name="Rohde M."/>
            <person name="Galperin M.Y."/>
            <person name="Jogler C."/>
        </authorList>
    </citation>
    <scope>NUCLEOTIDE SEQUENCE [LARGE SCALE GENOMIC DNA]</scope>
    <source>
        <strain evidence="14 15">Pla108</strain>
    </source>
</reference>
<accession>A0A5C6AC27</accession>
<dbReference type="Gene3D" id="3.40.50.720">
    <property type="entry name" value="NAD(P)-binding Rossmann-like Domain"/>
    <property type="match status" value="1"/>
</dbReference>
<dbReference type="PANTHER" id="PTHR20836:SF0">
    <property type="entry name" value="4-HYDROXY-TETRAHYDRODIPICOLINATE REDUCTASE 1, CHLOROPLASTIC-RELATED"/>
    <property type="match status" value="1"/>
</dbReference>
<evidence type="ECO:0000256" key="9">
    <source>
        <dbReference type="ARBA" id="ARBA00038983"/>
    </source>
</evidence>
<dbReference type="OrthoDB" id="9790352at2"/>
<protein>
    <recommendedName>
        <fullName evidence="9">4-hydroxy-tetrahydrodipicolinate reductase</fullName>
        <ecNumber evidence="9">1.17.1.8</ecNumber>
    </recommendedName>
</protein>
<dbReference type="GO" id="GO:0008839">
    <property type="term" value="F:4-hydroxy-tetrahydrodipicolinate reductase"/>
    <property type="evidence" value="ECO:0007669"/>
    <property type="project" value="UniProtKB-EC"/>
</dbReference>
<dbReference type="GO" id="GO:0009089">
    <property type="term" value="P:lysine biosynthetic process via diaminopimelate"/>
    <property type="evidence" value="ECO:0007669"/>
    <property type="project" value="InterPro"/>
</dbReference>
<evidence type="ECO:0000313" key="15">
    <source>
        <dbReference type="Proteomes" id="UP000317421"/>
    </source>
</evidence>
<dbReference type="CDD" id="cd02274">
    <property type="entry name" value="DHDPR_N"/>
    <property type="match status" value="1"/>
</dbReference>
<dbReference type="RefSeq" id="WP_146445144.1">
    <property type="nucleotide sequence ID" value="NZ_SJPR01000003.1"/>
</dbReference>
<dbReference type="EC" id="1.17.1.8" evidence="9"/>
<evidence type="ECO:0000256" key="2">
    <source>
        <dbReference type="ARBA" id="ARBA00022605"/>
    </source>
</evidence>
<comment type="catalytic activity">
    <reaction evidence="10">
        <text>(S)-2,3,4,5-tetrahydrodipicolinate + NADP(+) + H2O = (2S,4S)-4-hydroxy-2,3,4,5-tetrahydrodipicolinate + NADPH + H(+)</text>
        <dbReference type="Rhea" id="RHEA:35331"/>
        <dbReference type="ChEBI" id="CHEBI:15377"/>
        <dbReference type="ChEBI" id="CHEBI:15378"/>
        <dbReference type="ChEBI" id="CHEBI:16845"/>
        <dbReference type="ChEBI" id="CHEBI:57783"/>
        <dbReference type="ChEBI" id="CHEBI:58349"/>
        <dbReference type="ChEBI" id="CHEBI:67139"/>
        <dbReference type="EC" id="1.17.1.8"/>
    </reaction>
</comment>
<comment type="similarity">
    <text evidence="1">Belongs to the DapB family.</text>
</comment>
<feature type="domain" description="Dihydrodipicolinate reductase C-terminal" evidence="13">
    <location>
        <begin position="128"/>
        <end position="267"/>
    </location>
</feature>
<evidence type="ECO:0000256" key="1">
    <source>
        <dbReference type="ARBA" id="ARBA00006642"/>
    </source>
</evidence>
<comment type="caution">
    <text evidence="14">The sequence shown here is derived from an EMBL/GenBank/DDBJ whole genome shotgun (WGS) entry which is preliminary data.</text>
</comment>
<dbReference type="InterPro" id="IPR023940">
    <property type="entry name" value="DHDPR_bac"/>
</dbReference>
<dbReference type="EMBL" id="SJPR01000003">
    <property type="protein sequence ID" value="TWT96621.1"/>
    <property type="molecule type" value="Genomic_DNA"/>
</dbReference>
<evidence type="ECO:0000256" key="10">
    <source>
        <dbReference type="ARBA" id="ARBA00049080"/>
    </source>
</evidence>
<keyword evidence="4" id="KW-0220">Diaminopimelate biosynthesis</keyword>
<evidence type="ECO:0000256" key="4">
    <source>
        <dbReference type="ARBA" id="ARBA00022915"/>
    </source>
</evidence>
<dbReference type="Pfam" id="PF05173">
    <property type="entry name" value="DapB_C"/>
    <property type="match status" value="1"/>
</dbReference>
<dbReference type="InterPro" id="IPR000846">
    <property type="entry name" value="DapB_N"/>
</dbReference>
<dbReference type="PIRSF" id="PIRSF000161">
    <property type="entry name" value="DHPR"/>
    <property type="match status" value="1"/>
</dbReference>
<dbReference type="InterPro" id="IPR022663">
    <property type="entry name" value="DapB_C"/>
</dbReference>
<evidence type="ECO:0000256" key="5">
    <source>
        <dbReference type="ARBA" id="ARBA00023002"/>
    </source>
</evidence>
<evidence type="ECO:0000256" key="3">
    <source>
        <dbReference type="ARBA" id="ARBA00022857"/>
    </source>
</evidence>
<keyword evidence="6" id="KW-0520">NAD</keyword>
<keyword evidence="7" id="KW-0457">Lysine biosynthesis</keyword>
<dbReference type="GO" id="GO:0019877">
    <property type="term" value="P:diaminopimelate biosynthetic process"/>
    <property type="evidence" value="ECO:0007669"/>
    <property type="project" value="UniProtKB-KW"/>
</dbReference>
<comment type="pathway">
    <text evidence="8">Amino-acid biosynthesis; L-lysine biosynthesis via DAP pathway; (S)-tetrahydrodipicolinate from L-aspartate: step 4/4.</text>
</comment>
<evidence type="ECO:0000313" key="14">
    <source>
        <dbReference type="EMBL" id="TWT96621.1"/>
    </source>
</evidence>
<dbReference type="Proteomes" id="UP000317421">
    <property type="component" value="Unassembled WGS sequence"/>
</dbReference>
<name>A0A5C6AC27_9BACT</name>
<dbReference type="PANTHER" id="PTHR20836">
    <property type="entry name" value="DIHYDRODIPICOLINATE REDUCTASE"/>
    <property type="match status" value="1"/>
</dbReference>
<evidence type="ECO:0000256" key="7">
    <source>
        <dbReference type="ARBA" id="ARBA00023154"/>
    </source>
</evidence>
<keyword evidence="15" id="KW-1185">Reference proteome</keyword>
<gene>
    <name evidence="14" type="primary">dapB</name>
    <name evidence="14" type="ORF">Pla108_23900</name>
</gene>
<proteinExistence type="inferred from homology"/>
<keyword evidence="3" id="KW-0521">NADP</keyword>
<dbReference type="SUPFAM" id="SSF51735">
    <property type="entry name" value="NAD(P)-binding Rossmann-fold domains"/>
    <property type="match status" value="1"/>
</dbReference>
<feature type="domain" description="Dihydrodipicolinate reductase N-terminal" evidence="12">
    <location>
        <begin position="4"/>
        <end position="123"/>
    </location>
</feature>
<organism evidence="14 15">
    <name type="scientific">Botrimarina colliarenosi</name>
    <dbReference type="NCBI Taxonomy" id="2528001"/>
    <lineage>
        <taxon>Bacteria</taxon>
        <taxon>Pseudomonadati</taxon>
        <taxon>Planctomycetota</taxon>
        <taxon>Planctomycetia</taxon>
        <taxon>Pirellulales</taxon>
        <taxon>Lacipirellulaceae</taxon>
        <taxon>Botrimarina</taxon>
    </lineage>
</organism>
<evidence type="ECO:0000259" key="12">
    <source>
        <dbReference type="Pfam" id="PF01113"/>
    </source>
</evidence>
<evidence type="ECO:0000259" key="13">
    <source>
        <dbReference type="Pfam" id="PF05173"/>
    </source>
</evidence>
<evidence type="ECO:0000256" key="6">
    <source>
        <dbReference type="ARBA" id="ARBA00023027"/>
    </source>
</evidence>
<dbReference type="InterPro" id="IPR036291">
    <property type="entry name" value="NAD(P)-bd_dom_sf"/>
</dbReference>
<sequence>MPTPVFIAGLPGKMAAETAELVAAADDLELLETGLTSPVHDGETLTLGGRVVALIAEDSLTSLAVPAEAIAIDYTTPDAALDNVRWYTASDVPFVMGTTSFDLDEAKRLVAASGVSAVIAPNMAAPIVLLQAAARWLAEEFPGALAGADLSVTESHQATKRDTSGTAKALVASVNGLGVPYGVDAIQKIRDPERQKSEVGVPAEHLNGHAFHRYELTAAAGTVQLVLEHNVLGRRVYAEGTLAAVRFLRDKIAGGSRGEVFTMEDVLRGD</sequence>
<evidence type="ECO:0000256" key="8">
    <source>
        <dbReference type="ARBA" id="ARBA00037922"/>
    </source>
</evidence>
<comment type="catalytic activity">
    <reaction evidence="11">
        <text>(S)-2,3,4,5-tetrahydrodipicolinate + NAD(+) + H2O = (2S,4S)-4-hydroxy-2,3,4,5-tetrahydrodipicolinate + NADH + H(+)</text>
        <dbReference type="Rhea" id="RHEA:35323"/>
        <dbReference type="ChEBI" id="CHEBI:15377"/>
        <dbReference type="ChEBI" id="CHEBI:15378"/>
        <dbReference type="ChEBI" id="CHEBI:16845"/>
        <dbReference type="ChEBI" id="CHEBI:57540"/>
        <dbReference type="ChEBI" id="CHEBI:57945"/>
        <dbReference type="ChEBI" id="CHEBI:67139"/>
        <dbReference type="EC" id="1.17.1.8"/>
    </reaction>
</comment>
<dbReference type="AlphaFoldDB" id="A0A5C6AC27"/>
<keyword evidence="2" id="KW-0028">Amino-acid biosynthesis</keyword>
<keyword evidence="5 14" id="KW-0560">Oxidoreductase</keyword>
<dbReference type="Pfam" id="PF01113">
    <property type="entry name" value="DapB_N"/>
    <property type="match status" value="1"/>
</dbReference>
<dbReference type="Gene3D" id="3.30.360.10">
    <property type="entry name" value="Dihydrodipicolinate Reductase, domain 2"/>
    <property type="match status" value="1"/>
</dbReference>
<evidence type="ECO:0000256" key="11">
    <source>
        <dbReference type="ARBA" id="ARBA00049396"/>
    </source>
</evidence>